<evidence type="ECO:0000313" key="2">
    <source>
        <dbReference type="Proteomes" id="UP001281447"/>
    </source>
</evidence>
<comment type="caution">
    <text evidence="1">The sequence shown here is derived from an EMBL/GenBank/DDBJ whole genome shotgun (WGS) entry which is preliminary data.</text>
</comment>
<proteinExistence type="predicted"/>
<keyword evidence="2" id="KW-1185">Reference proteome</keyword>
<dbReference type="RefSeq" id="WP_390356498.1">
    <property type="nucleotide sequence ID" value="NZ_JBHUIZ010000013.1"/>
</dbReference>
<name>A0ABU5C2X3_9BACI</name>
<organism evidence="1 2">
    <name type="scientific">Tigheibacillus halophilus</name>
    <dbReference type="NCBI Taxonomy" id="361280"/>
    <lineage>
        <taxon>Bacteria</taxon>
        <taxon>Bacillati</taxon>
        <taxon>Bacillota</taxon>
        <taxon>Bacilli</taxon>
        <taxon>Bacillales</taxon>
        <taxon>Bacillaceae</taxon>
        <taxon>Tigheibacillus</taxon>
    </lineage>
</organism>
<dbReference type="Proteomes" id="UP001281447">
    <property type="component" value="Unassembled WGS sequence"/>
</dbReference>
<reference evidence="1 2" key="1">
    <citation type="submission" date="2023-10" db="EMBL/GenBank/DDBJ databases">
        <title>Virgibacillus halophilus 5B73C genome.</title>
        <authorList>
            <person name="Miliotis G."/>
            <person name="Sengupta P."/>
            <person name="Hameed A."/>
            <person name="Chuvochina M."/>
            <person name="Mcdonagh F."/>
            <person name="Simpson A.C."/>
            <person name="Singh N.K."/>
            <person name="Rekha P.D."/>
            <person name="Raman K."/>
            <person name="Hugenholtz P."/>
            <person name="Venkateswaran K."/>
        </authorList>
    </citation>
    <scope>NUCLEOTIDE SEQUENCE [LARGE SCALE GENOMIC DNA]</scope>
    <source>
        <strain evidence="1 2">5B73C</strain>
    </source>
</reference>
<evidence type="ECO:0000313" key="1">
    <source>
        <dbReference type="EMBL" id="MDY0393460.1"/>
    </source>
</evidence>
<accession>A0ABU5C2X3</accession>
<sequence>MSQQSKNNLFETIYEQNKYRIYHQLHKLHTKDPNNDHFFEIGLHTPWIAREKYYADTGMMATYFNYEIRRFLLNRIRDESKQPPLNPEAFDNAEQSFSLSFCAEDSLIYNADFPAESERAYIWERVRLLLTVNEWKWVLFGLIKGMTAEKIALQENTTVEAVKSWDMQTRKQLWNACLQAATRDEIDSEEKSAPP</sequence>
<dbReference type="EMBL" id="JAWDIP010000003">
    <property type="protein sequence ID" value="MDY0393460.1"/>
    <property type="molecule type" value="Genomic_DNA"/>
</dbReference>
<gene>
    <name evidence="1" type="ORF">RWE15_02215</name>
</gene>
<protein>
    <submittedName>
        <fullName evidence="1">Sigma-70 family RNA polymerase sigma factor</fullName>
    </submittedName>
</protein>